<keyword evidence="4" id="KW-1185">Reference proteome</keyword>
<dbReference type="AlphaFoldDB" id="A0AAD1XT78"/>
<keyword evidence="2" id="KW-0472">Membrane</keyword>
<evidence type="ECO:0000313" key="3">
    <source>
        <dbReference type="EMBL" id="CAI2378522.1"/>
    </source>
</evidence>
<sequence length="250" mass="28720">MNLISKLGGKVVKSQCCVRPSPLTLSMNSMRMFSAPVYIPKKKLEFKNGSLKMYQCGPFTKKFYNTWTLCSGISAGLTFMTLRSMYKLRPFRTILWGIPSIFMFRGLRMVTKLNQIFVNEIYLLQNCQQVVVSTLFGSKYTFMIKNIKRVGKHGVDPSIIGLYASIKSRYNRDYIPIQVDNVPLLIEREMNLEKNLKNKGEVLIDMEVFLAILNGMEIDNDPSKLDEVIIEEQESDGDDKKKNDENIIDI</sequence>
<dbReference type="EMBL" id="CAMPGE010020255">
    <property type="protein sequence ID" value="CAI2378522.1"/>
    <property type="molecule type" value="Genomic_DNA"/>
</dbReference>
<gene>
    <name evidence="3" type="ORF">ECRASSUSDP1_LOCUS19919</name>
</gene>
<reference evidence="3" key="1">
    <citation type="submission" date="2023-07" db="EMBL/GenBank/DDBJ databases">
        <authorList>
            <consortium name="AG Swart"/>
            <person name="Singh M."/>
            <person name="Singh A."/>
            <person name="Seah K."/>
            <person name="Emmerich C."/>
        </authorList>
    </citation>
    <scope>NUCLEOTIDE SEQUENCE</scope>
    <source>
        <strain evidence="3">DP1</strain>
    </source>
</reference>
<feature type="region of interest" description="Disordered" evidence="1">
    <location>
        <begin position="231"/>
        <end position="250"/>
    </location>
</feature>
<keyword evidence="2" id="KW-1133">Transmembrane helix</keyword>
<evidence type="ECO:0000256" key="2">
    <source>
        <dbReference type="SAM" id="Phobius"/>
    </source>
</evidence>
<feature type="transmembrane region" description="Helical" evidence="2">
    <location>
        <begin position="63"/>
        <end position="82"/>
    </location>
</feature>
<organism evidence="3 4">
    <name type="scientific">Euplotes crassus</name>
    <dbReference type="NCBI Taxonomy" id="5936"/>
    <lineage>
        <taxon>Eukaryota</taxon>
        <taxon>Sar</taxon>
        <taxon>Alveolata</taxon>
        <taxon>Ciliophora</taxon>
        <taxon>Intramacronucleata</taxon>
        <taxon>Spirotrichea</taxon>
        <taxon>Hypotrichia</taxon>
        <taxon>Euplotida</taxon>
        <taxon>Euplotidae</taxon>
        <taxon>Moneuplotes</taxon>
    </lineage>
</organism>
<feature type="compositionally biased region" description="Basic and acidic residues" evidence="1">
    <location>
        <begin position="238"/>
        <end position="250"/>
    </location>
</feature>
<evidence type="ECO:0000313" key="4">
    <source>
        <dbReference type="Proteomes" id="UP001295684"/>
    </source>
</evidence>
<dbReference type="Proteomes" id="UP001295684">
    <property type="component" value="Unassembled WGS sequence"/>
</dbReference>
<accession>A0AAD1XT78</accession>
<proteinExistence type="predicted"/>
<name>A0AAD1XT78_EUPCR</name>
<keyword evidence="2" id="KW-0812">Transmembrane</keyword>
<protein>
    <submittedName>
        <fullName evidence="3">Uncharacterized protein</fullName>
    </submittedName>
</protein>
<comment type="caution">
    <text evidence="3">The sequence shown here is derived from an EMBL/GenBank/DDBJ whole genome shotgun (WGS) entry which is preliminary data.</text>
</comment>
<evidence type="ECO:0000256" key="1">
    <source>
        <dbReference type="SAM" id="MobiDB-lite"/>
    </source>
</evidence>